<dbReference type="InterPro" id="IPR027417">
    <property type="entry name" value="P-loop_NTPase"/>
</dbReference>
<dbReference type="KEGG" id="tpal:117640850"/>
<keyword evidence="7" id="KW-1185">Reference proteome</keyword>
<feature type="coiled-coil region" evidence="4">
    <location>
        <begin position="748"/>
        <end position="782"/>
    </location>
</feature>
<evidence type="ECO:0000313" key="7">
    <source>
        <dbReference type="Proteomes" id="UP000515158"/>
    </source>
</evidence>
<feature type="compositionally biased region" description="Basic and acidic residues" evidence="5">
    <location>
        <begin position="296"/>
        <end position="314"/>
    </location>
</feature>
<accession>A0A6P8YBN9</accession>
<dbReference type="SUPFAM" id="SSF52540">
    <property type="entry name" value="P-loop containing nucleoside triphosphate hydrolases"/>
    <property type="match status" value="1"/>
</dbReference>
<dbReference type="InterPro" id="IPR003395">
    <property type="entry name" value="RecF/RecN/SMC_N"/>
</dbReference>
<dbReference type="GO" id="GO:0030915">
    <property type="term" value="C:Smc5-Smc6 complex"/>
    <property type="evidence" value="ECO:0007669"/>
    <property type="project" value="TreeGrafter"/>
</dbReference>
<evidence type="ECO:0000256" key="2">
    <source>
        <dbReference type="ARBA" id="ARBA00018687"/>
    </source>
</evidence>
<dbReference type="InParanoid" id="A0A6P8YBN9"/>
<dbReference type="GeneID" id="117640850"/>
<keyword evidence="3 4" id="KW-0175">Coiled coil</keyword>
<dbReference type="Gene3D" id="3.40.50.300">
    <property type="entry name" value="P-loop containing nucleotide triphosphate hydrolases"/>
    <property type="match status" value="2"/>
</dbReference>
<sequence length="1050" mass="120635">MARGSLVENGADEVGQMERREGSIVRVRMKDFVTYDSVECVPGESLNVVIGPNGTGKSTILCAIVLGLGGKPAHLGKQNTSIQDFIKSNHREAQIEIELYRHRKNSVIKRTIHNDGKSIWHLNGRQVNLKDIEAETKALNIQIDNLCQVLAQDRVQDFAKLNKQELLEATQKAVGKEGMSEIHANLKNLQKRQKDLEQQLVADKHRRDQEQEHVERLKGAVEKMERRRGIEEEAEACRLKMSLMEYKSKLEEVKRFKELKKEAEKNVDKIKVQIEPFTQKIAEAESKHKEAKKKQNGMERRLAHQSDAVKEPRDQLESIRHEILELEVDLEKRMKQSVTQLDDEAKVRQTISKFKNDINSLEGTSEADNKNRCKQLKQEMAQMGHQIQAAENKRFQIDNEISDLQNQLNDVNRQISKLNNVKETRLRQLNEFSPDAYQAALWVEKNRGQFRAPVYLPMMVELDVNPTYARYAENAIGQADLIAFVCENKEDMKDIVDVCRKQKKLRVNVLHADPDCPPSRPQYSFDQVKAQFPQFHGYLIDYIKGPTTLLNFLCNRKRFNNIPVTLSEVEASDTFTLYYSGDLRKGHQRSNYQAGQKIYFSDFLNRAKFFSQNTNDADKDTLQQSAAEFNTRIAQKQREADAVKQKTQSITEERENKRNEVHKLERAETTLQNTKFRLAQKEKELVTLERNRVNPDVIKANFSSKVKAATLKLINAQENLYSALKQLDSHVVENQLIGFEVQAARSLVEKTKQSCAAEKELLRNAEADLESIGNEFAKIRTDATKQLHAIEKKNSNRKPNDIWVENEALFSTLPNTIEELETHIEDKLAHAQMLGGGNDDVIRQFEGHVRTLDQLQVKIADKEEQTANLVRDMENRENQWRQELNELVDAISSNFSRYFKEMKCAGQVDLFTGNSEHDYDNYGLRVRVKFRDNEDLQDLNAHTQSGGERAVSTAIYMLALQELTPAPFRLVDEINQGMDSKNERRVYELLLRSTSRPGTPQYFLLTPKLLKDMEYNPGTTVLCVMNSACAPSHKAWDLNKFIELANRANA</sequence>
<dbReference type="GO" id="GO:0005634">
    <property type="term" value="C:nucleus"/>
    <property type="evidence" value="ECO:0007669"/>
    <property type="project" value="TreeGrafter"/>
</dbReference>
<dbReference type="CTD" id="23137"/>
<reference evidence="8" key="1">
    <citation type="submission" date="2025-08" db="UniProtKB">
        <authorList>
            <consortium name="RefSeq"/>
        </authorList>
    </citation>
    <scope>IDENTIFICATION</scope>
    <source>
        <tissue evidence="8">Total insect</tissue>
    </source>
</reference>
<dbReference type="Pfam" id="PF02463">
    <property type="entry name" value="SMC_N"/>
    <property type="match status" value="1"/>
</dbReference>
<feature type="coiled-coil region" evidence="4">
    <location>
        <begin position="619"/>
        <end position="691"/>
    </location>
</feature>
<comment type="similarity">
    <text evidence="1">Belongs to the SMC family. SMC5 subfamily.</text>
</comment>
<proteinExistence type="inferred from homology"/>
<evidence type="ECO:0000259" key="6">
    <source>
        <dbReference type="Pfam" id="PF02463"/>
    </source>
</evidence>
<protein>
    <recommendedName>
        <fullName evidence="2">Structural maintenance of chromosomes protein 5</fullName>
    </recommendedName>
</protein>
<dbReference type="OrthoDB" id="10254973at2759"/>
<evidence type="ECO:0000313" key="8">
    <source>
        <dbReference type="RefSeq" id="XP_034233676.1"/>
    </source>
</evidence>
<dbReference type="Proteomes" id="UP000515158">
    <property type="component" value="Unplaced"/>
</dbReference>
<dbReference type="FunCoup" id="A0A6P8YBN9">
    <property type="interactions" value="2008"/>
</dbReference>
<dbReference type="AlphaFoldDB" id="A0A6P8YBN9"/>
<evidence type="ECO:0000256" key="5">
    <source>
        <dbReference type="SAM" id="MobiDB-lite"/>
    </source>
</evidence>
<dbReference type="GO" id="GO:0003697">
    <property type="term" value="F:single-stranded DNA binding"/>
    <property type="evidence" value="ECO:0007669"/>
    <property type="project" value="TreeGrafter"/>
</dbReference>
<feature type="coiled-coil region" evidence="4">
    <location>
        <begin position="373"/>
        <end position="421"/>
    </location>
</feature>
<gene>
    <name evidence="8" type="primary">LOC117640850</name>
</gene>
<dbReference type="GO" id="GO:0000724">
    <property type="term" value="P:double-strand break repair via homologous recombination"/>
    <property type="evidence" value="ECO:0007669"/>
    <property type="project" value="TreeGrafter"/>
</dbReference>
<name>A0A6P8YBN9_THRPL</name>
<evidence type="ECO:0000256" key="4">
    <source>
        <dbReference type="SAM" id="Coils"/>
    </source>
</evidence>
<dbReference type="PANTHER" id="PTHR45916">
    <property type="entry name" value="STRUCTURAL MAINTENANCE OF CHROMOSOMES PROTEIN 5"/>
    <property type="match status" value="1"/>
</dbReference>
<evidence type="ECO:0000256" key="3">
    <source>
        <dbReference type="ARBA" id="ARBA00023054"/>
    </source>
</evidence>
<dbReference type="PANTHER" id="PTHR45916:SF1">
    <property type="entry name" value="STRUCTURAL MAINTENANCE OF CHROMOSOMES PROTEIN 5"/>
    <property type="match status" value="1"/>
</dbReference>
<feature type="domain" description="RecF/RecN/SMC N-terminal" evidence="6">
    <location>
        <begin position="24"/>
        <end position="994"/>
    </location>
</feature>
<evidence type="ECO:0000256" key="1">
    <source>
        <dbReference type="ARBA" id="ARBA00010171"/>
    </source>
</evidence>
<feature type="coiled-coil region" evidence="4">
    <location>
        <begin position="845"/>
        <end position="890"/>
    </location>
</feature>
<dbReference type="RefSeq" id="XP_034233676.1">
    <property type="nucleotide sequence ID" value="XM_034377785.1"/>
</dbReference>
<feature type="region of interest" description="Disordered" evidence="5">
    <location>
        <begin position="287"/>
        <end position="314"/>
    </location>
</feature>
<organism evidence="8">
    <name type="scientific">Thrips palmi</name>
    <name type="common">Melon thrips</name>
    <dbReference type="NCBI Taxonomy" id="161013"/>
    <lineage>
        <taxon>Eukaryota</taxon>
        <taxon>Metazoa</taxon>
        <taxon>Ecdysozoa</taxon>
        <taxon>Arthropoda</taxon>
        <taxon>Hexapoda</taxon>
        <taxon>Insecta</taxon>
        <taxon>Pterygota</taxon>
        <taxon>Neoptera</taxon>
        <taxon>Paraneoptera</taxon>
        <taxon>Thysanoptera</taxon>
        <taxon>Terebrantia</taxon>
        <taxon>Thripoidea</taxon>
        <taxon>Thripidae</taxon>
        <taxon>Thrips</taxon>
    </lineage>
</organism>